<evidence type="ECO:0000256" key="3">
    <source>
        <dbReference type="ARBA" id="ARBA00007707"/>
    </source>
</evidence>
<dbReference type="GO" id="GO:0019134">
    <property type="term" value="F:glucosamine-1-phosphate N-acetyltransferase activity"/>
    <property type="evidence" value="ECO:0007669"/>
    <property type="project" value="UniProtKB-EC"/>
</dbReference>
<dbReference type="GO" id="GO:0003977">
    <property type="term" value="F:UDP-N-acetylglucosamine diphosphorylase activity"/>
    <property type="evidence" value="ECO:0007669"/>
    <property type="project" value="UniProtKB-EC"/>
</dbReference>
<keyword evidence="5 13" id="KW-0808">Transferase</keyword>
<dbReference type="InterPro" id="IPR029044">
    <property type="entry name" value="Nucleotide-diphossugar_trans"/>
</dbReference>
<keyword evidence="7" id="KW-0511">Multifunctional enzyme</keyword>
<dbReference type="InterPro" id="IPR050065">
    <property type="entry name" value="GlmU-like"/>
</dbReference>
<reference evidence="14" key="1">
    <citation type="submission" date="2020-02" db="EMBL/GenBank/DDBJ databases">
        <title>Genomic and physiological characterization of two novel Nitrospinaceae genera.</title>
        <authorList>
            <person name="Mueller A.J."/>
            <person name="Jung M.-Y."/>
            <person name="Strachan C.R."/>
            <person name="Herbold C.W."/>
            <person name="Kirkegaard R.H."/>
            <person name="Daims H."/>
        </authorList>
    </citation>
    <scope>NUCLEOTIDE SEQUENCE [LARGE SCALE GENOMIC DNA]</scope>
</reference>
<evidence type="ECO:0000259" key="12">
    <source>
        <dbReference type="Pfam" id="PF25087"/>
    </source>
</evidence>
<evidence type="ECO:0000256" key="5">
    <source>
        <dbReference type="ARBA" id="ARBA00022679"/>
    </source>
</evidence>
<accession>A0A7T0C4N2</accession>
<dbReference type="InterPro" id="IPR056729">
    <property type="entry name" value="GMPPB_C"/>
</dbReference>
<evidence type="ECO:0000256" key="6">
    <source>
        <dbReference type="ARBA" id="ARBA00022695"/>
    </source>
</evidence>
<comment type="pathway">
    <text evidence="1">Nucleotide-sugar biosynthesis; UDP-N-acetyl-alpha-D-glucosamine biosynthesis; N-acetyl-alpha-D-glucosamine 1-phosphate from alpha-D-glucosamine 6-phosphate (route II): step 2/2.</text>
</comment>
<dbReference type="Pfam" id="PF00483">
    <property type="entry name" value="NTP_transferase"/>
    <property type="match status" value="1"/>
</dbReference>
<feature type="domain" description="Mannose-1-phosphate guanyltransferase C-terminal" evidence="12">
    <location>
        <begin position="269"/>
        <end position="353"/>
    </location>
</feature>
<dbReference type="SUPFAM" id="SSF51161">
    <property type="entry name" value="Trimeric LpxA-like enzymes"/>
    <property type="match status" value="1"/>
</dbReference>
<dbReference type="Pfam" id="PF25087">
    <property type="entry name" value="GMPPB_C"/>
    <property type="match status" value="1"/>
</dbReference>
<dbReference type="Proteomes" id="UP000594464">
    <property type="component" value="Chromosome"/>
</dbReference>
<evidence type="ECO:0000313" key="14">
    <source>
        <dbReference type="Proteomes" id="UP000594464"/>
    </source>
</evidence>
<keyword evidence="6" id="KW-0548">Nucleotidyltransferase</keyword>
<dbReference type="SUPFAM" id="SSF53448">
    <property type="entry name" value="Nucleotide-diphospho-sugar transferases"/>
    <property type="match status" value="1"/>
</dbReference>
<comment type="similarity">
    <text evidence="4">In the N-terminal section; belongs to the N-acetylglucosamine-1-phosphate uridyltransferase family.</text>
</comment>
<evidence type="ECO:0000259" key="11">
    <source>
        <dbReference type="Pfam" id="PF00483"/>
    </source>
</evidence>
<comment type="catalytic activity">
    <reaction evidence="9">
        <text>alpha-D-glucosamine 1-phosphate + acetyl-CoA = N-acetyl-alpha-D-glucosamine 1-phosphate + CoA + H(+)</text>
        <dbReference type="Rhea" id="RHEA:13725"/>
        <dbReference type="ChEBI" id="CHEBI:15378"/>
        <dbReference type="ChEBI" id="CHEBI:57287"/>
        <dbReference type="ChEBI" id="CHEBI:57288"/>
        <dbReference type="ChEBI" id="CHEBI:57776"/>
        <dbReference type="ChEBI" id="CHEBI:58516"/>
        <dbReference type="EC" id="2.3.1.157"/>
    </reaction>
</comment>
<dbReference type="PANTHER" id="PTHR43584:SF8">
    <property type="entry name" value="N-ACETYLMURAMATE ALPHA-1-PHOSPHATE URIDYLYLTRANSFERASE"/>
    <property type="match status" value="1"/>
</dbReference>
<evidence type="ECO:0000256" key="8">
    <source>
        <dbReference type="ARBA" id="ARBA00023315"/>
    </source>
</evidence>
<name>A0A7T0C4N2_9BACT</name>
<evidence type="ECO:0000256" key="1">
    <source>
        <dbReference type="ARBA" id="ARBA00005166"/>
    </source>
</evidence>
<proteinExistence type="inferred from homology"/>
<evidence type="ECO:0000256" key="2">
    <source>
        <dbReference type="ARBA" id="ARBA00005208"/>
    </source>
</evidence>
<feature type="domain" description="Nucleotidyl transferase" evidence="11">
    <location>
        <begin position="2"/>
        <end position="226"/>
    </location>
</feature>
<keyword evidence="8" id="KW-0012">Acyltransferase</keyword>
<dbReference type="UniPathway" id="UPA00113">
    <property type="reaction ID" value="UER00532"/>
</dbReference>
<evidence type="ECO:0000256" key="10">
    <source>
        <dbReference type="ARBA" id="ARBA00048493"/>
    </source>
</evidence>
<organism evidence="13 14">
    <name type="scientific">Candidatus Nitrohelix vancouverensis</name>
    <dbReference type="NCBI Taxonomy" id="2705534"/>
    <lineage>
        <taxon>Bacteria</taxon>
        <taxon>Pseudomonadati</taxon>
        <taxon>Nitrospinota/Tectimicrobiota group</taxon>
        <taxon>Nitrospinota</taxon>
        <taxon>Nitrospinia</taxon>
        <taxon>Nitrospinales</taxon>
        <taxon>Nitrospinaceae</taxon>
        <taxon>Candidatus Nitrohelix</taxon>
    </lineage>
</organism>
<dbReference type="Gene3D" id="2.160.10.10">
    <property type="entry name" value="Hexapeptide repeat proteins"/>
    <property type="match status" value="1"/>
</dbReference>
<dbReference type="GO" id="GO:0006048">
    <property type="term" value="P:UDP-N-acetylglucosamine biosynthetic process"/>
    <property type="evidence" value="ECO:0007669"/>
    <property type="project" value="UniProtKB-UniPathway"/>
</dbReference>
<gene>
    <name evidence="13" type="ORF">G3M78_13570</name>
</gene>
<protein>
    <submittedName>
        <fullName evidence="13">NTP transferase domain-containing protein</fullName>
    </submittedName>
</protein>
<dbReference type="InterPro" id="IPR023915">
    <property type="entry name" value="Bifunctiontional_GlmU_arc-type"/>
</dbReference>
<dbReference type="EMBL" id="CP048620">
    <property type="protein sequence ID" value="QPJ66367.1"/>
    <property type="molecule type" value="Genomic_DNA"/>
</dbReference>
<dbReference type="AlphaFoldDB" id="A0A7T0C4N2"/>
<comment type="similarity">
    <text evidence="3">In the C-terminal section; belongs to the transferase hexapeptide repeat family.</text>
</comment>
<dbReference type="PANTHER" id="PTHR43584">
    <property type="entry name" value="NUCLEOTIDYL TRANSFERASE"/>
    <property type="match status" value="1"/>
</dbReference>
<dbReference type="InterPro" id="IPR011004">
    <property type="entry name" value="Trimer_LpxA-like_sf"/>
</dbReference>
<evidence type="ECO:0000256" key="7">
    <source>
        <dbReference type="ARBA" id="ARBA00023268"/>
    </source>
</evidence>
<evidence type="ECO:0000256" key="9">
    <source>
        <dbReference type="ARBA" id="ARBA00048247"/>
    </source>
</evidence>
<evidence type="ECO:0000256" key="4">
    <source>
        <dbReference type="ARBA" id="ARBA00007947"/>
    </source>
</evidence>
<dbReference type="NCBIfam" id="TIGR03992">
    <property type="entry name" value="Arch_glmU"/>
    <property type="match status" value="1"/>
</dbReference>
<dbReference type="CDD" id="cd04181">
    <property type="entry name" value="NTP_transferase"/>
    <property type="match status" value="1"/>
</dbReference>
<dbReference type="InterPro" id="IPR005835">
    <property type="entry name" value="NTP_transferase_dom"/>
</dbReference>
<comment type="catalytic activity">
    <reaction evidence="10">
        <text>N-acetyl-alpha-D-glucosamine 1-phosphate + UTP + H(+) = UDP-N-acetyl-alpha-D-glucosamine + diphosphate</text>
        <dbReference type="Rhea" id="RHEA:13509"/>
        <dbReference type="ChEBI" id="CHEBI:15378"/>
        <dbReference type="ChEBI" id="CHEBI:33019"/>
        <dbReference type="ChEBI" id="CHEBI:46398"/>
        <dbReference type="ChEBI" id="CHEBI:57705"/>
        <dbReference type="ChEBI" id="CHEBI:57776"/>
        <dbReference type="EC" id="2.7.7.23"/>
    </reaction>
</comment>
<dbReference type="KEGG" id="nva:G3M78_13570"/>
<dbReference type="Gene3D" id="3.90.550.10">
    <property type="entry name" value="Spore Coat Polysaccharide Biosynthesis Protein SpsA, Chain A"/>
    <property type="match status" value="1"/>
</dbReference>
<comment type="pathway">
    <text evidence="2">Nucleotide-sugar biosynthesis; UDP-N-acetyl-alpha-D-glucosamine biosynthesis; UDP-N-acetyl-alpha-D-glucosamine from N-acetyl-alpha-D-glucosamine 1-phosphate: step 1/1.</text>
</comment>
<sequence>MKAVILAAGKGSGLGAITMTRPLPMIRMAGRTLFDNTVDLLKQSGINDIFVVVGHQKEKLIERINDHSQNGLNLHYMVQEKSGGIGRAVLKVKDKISPGEYFLLIYGDTVTAENIFFKAQQSFHAFKCPIASICLPPSNEMFGNVFLNAQMQITKIIEKPKGDSLGNYVLSGVFVLPESFFGLLEKNRGSMEKALKQLVEDGSMKASMWEDEWLDIVYPWHVLEANKILMDSWQESSIAKSAVLEGNVTIQGVVHIEEGAVIKAGAVLEGPCSIGKGSYIGNNSLIRSYTSLGDHCSVGYGVELKNCVILDNTRVGRLSFIGDSVLGERVDIGAGSMTVNRTVDWKSVSIKDGKRLVDSGLNKLGTFIGDDAVVGAGNTIEPGTTVAPGKILEPRYSVTR</sequence>
<evidence type="ECO:0000313" key="13">
    <source>
        <dbReference type="EMBL" id="QPJ66367.1"/>
    </source>
</evidence>